<gene>
    <name evidence="10" type="ORF">MENT_LOCUS35798</name>
</gene>
<dbReference type="InterPro" id="IPR006629">
    <property type="entry name" value="LITAF"/>
</dbReference>
<organism evidence="10 11">
    <name type="scientific">Meloidogyne enterolobii</name>
    <name type="common">Root-knot nematode worm</name>
    <name type="synonym">Meloidogyne mayaguensis</name>
    <dbReference type="NCBI Taxonomy" id="390850"/>
    <lineage>
        <taxon>Eukaryota</taxon>
        <taxon>Metazoa</taxon>
        <taxon>Ecdysozoa</taxon>
        <taxon>Nematoda</taxon>
        <taxon>Chromadorea</taxon>
        <taxon>Rhabditida</taxon>
        <taxon>Tylenchina</taxon>
        <taxon>Tylenchomorpha</taxon>
        <taxon>Tylenchoidea</taxon>
        <taxon>Meloidogynidae</taxon>
        <taxon>Meloidogyninae</taxon>
        <taxon>Meloidogyne</taxon>
    </lineage>
</organism>
<dbReference type="EMBL" id="CAJEWN010000470">
    <property type="protein sequence ID" value="CAD2183500.1"/>
    <property type="molecule type" value="Genomic_DNA"/>
</dbReference>
<keyword evidence="8" id="KW-1133">Transmembrane helix</keyword>
<proteinExistence type="inferred from homology"/>
<protein>
    <recommendedName>
        <fullName evidence="9">LITAF domain-containing protein</fullName>
    </recommendedName>
</protein>
<keyword evidence="7 8" id="KW-0472">Membrane</keyword>
<evidence type="ECO:0000256" key="6">
    <source>
        <dbReference type="ARBA" id="ARBA00022833"/>
    </source>
</evidence>
<evidence type="ECO:0000256" key="2">
    <source>
        <dbReference type="ARBA" id="ARBA00004481"/>
    </source>
</evidence>
<keyword evidence="8" id="KW-0812">Transmembrane</keyword>
<dbReference type="Pfam" id="PF10601">
    <property type="entry name" value="zf-LITAF-like"/>
    <property type="match status" value="1"/>
</dbReference>
<evidence type="ECO:0000256" key="1">
    <source>
        <dbReference type="ARBA" id="ARBA00004414"/>
    </source>
</evidence>
<evidence type="ECO:0000256" key="3">
    <source>
        <dbReference type="ARBA" id="ARBA00004630"/>
    </source>
</evidence>
<reference evidence="10 11" key="1">
    <citation type="submission" date="2020-08" db="EMBL/GenBank/DDBJ databases">
        <authorList>
            <person name="Koutsovoulos G."/>
            <person name="Danchin GJ E."/>
        </authorList>
    </citation>
    <scope>NUCLEOTIDE SEQUENCE [LARGE SCALE GENOMIC DNA]</scope>
</reference>
<evidence type="ECO:0000256" key="4">
    <source>
        <dbReference type="ARBA" id="ARBA00005975"/>
    </source>
</evidence>
<comment type="subcellular location">
    <subcellularLocation>
        <location evidence="2">Endosome membrane</location>
        <topology evidence="2">Peripheral membrane protein</topology>
    </subcellularLocation>
    <subcellularLocation>
        <location evidence="1">Late endosome membrane</location>
    </subcellularLocation>
    <subcellularLocation>
        <location evidence="3">Lysosome membrane</location>
        <topology evidence="3">Peripheral membrane protein</topology>
        <orientation evidence="3">Cytoplasmic side</orientation>
    </subcellularLocation>
</comment>
<dbReference type="Proteomes" id="UP000580250">
    <property type="component" value="Unassembled WGS sequence"/>
</dbReference>
<evidence type="ECO:0000256" key="8">
    <source>
        <dbReference type="SAM" id="Phobius"/>
    </source>
</evidence>
<accession>A0A6V7W979</accession>
<dbReference type="PROSITE" id="PS51837">
    <property type="entry name" value="LITAF"/>
    <property type="match status" value="1"/>
</dbReference>
<dbReference type="PANTHER" id="PTHR23292">
    <property type="entry name" value="LIPOPOLYSACCHARIDE-INDUCED TUMOR NECROSIS FACTOR-ALPHA FACTOR"/>
    <property type="match status" value="1"/>
</dbReference>
<comment type="similarity">
    <text evidence="4">Belongs to the CDIP1/LITAF family.</text>
</comment>
<keyword evidence="5" id="KW-0479">Metal-binding</keyword>
<dbReference type="InterPro" id="IPR037519">
    <property type="entry name" value="LITAF_fam"/>
</dbReference>
<name>A0A6V7W979_MELEN</name>
<comment type="caution">
    <text evidence="10">The sequence shown here is derived from an EMBL/GenBank/DDBJ whole genome shotgun (WGS) entry which is preliminary data.</text>
</comment>
<evidence type="ECO:0000313" key="11">
    <source>
        <dbReference type="Proteomes" id="UP000580250"/>
    </source>
</evidence>
<evidence type="ECO:0000256" key="7">
    <source>
        <dbReference type="ARBA" id="ARBA00023136"/>
    </source>
</evidence>
<dbReference type="GO" id="GO:0031902">
    <property type="term" value="C:late endosome membrane"/>
    <property type="evidence" value="ECO:0007669"/>
    <property type="project" value="UniProtKB-SubCell"/>
</dbReference>
<dbReference type="GO" id="GO:0005765">
    <property type="term" value="C:lysosomal membrane"/>
    <property type="evidence" value="ECO:0007669"/>
    <property type="project" value="UniProtKB-SubCell"/>
</dbReference>
<dbReference type="SMART" id="SM00714">
    <property type="entry name" value="LITAF"/>
    <property type="match status" value="1"/>
</dbReference>
<dbReference type="OrthoDB" id="5852176at2759"/>
<evidence type="ECO:0000256" key="5">
    <source>
        <dbReference type="ARBA" id="ARBA00022723"/>
    </source>
</evidence>
<keyword evidence="6" id="KW-0862">Zinc</keyword>
<dbReference type="GO" id="GO:0008270">
    <property type="term" value="F:zinc ion binding"/>
    <property type="evidence" value="ECO:0007669"/>
    <property type="project" value="TreeGrafter"/>
</dbReference>
<feature type="transmembrane region" description="Helical" evidence="8">
    <location>
        <begin position="67"/>
        <end position="92"/>
    </location>
</feature>
<dbReference type="PANTHER" id="PTHR23292:SF6">
    <property type="entry name" value="FI16602P1-RELATED"/>
    <property type="match status" value="1"/>
</dbReference>
<feature type="domain" description="LITAF" evidence="9">
    <location>
        <begin position="30"/>
        <end position="114"/>
    </location>
</feature>
<evidence type="ECO:0000259" key="9">
    <source>
        <dbReference type="PROSITE" id="PS51837"/>
    </source>
</evidence>
<sequence length="144" mass="16358">MTVTTPKCNDDTNTDVTQQSIQVEPQILETYNQNTSKRAGFGRTPQQAYCPKCEENVLTKIKYVCGMATWLLVFLFMLFGLYCGCCLIPLCIKSFKDVEHRCSKCNTLIGTHGRMACEGPQTPQPQTSFVLTPHIHIHNNNRRR</sequence>
<dbReference type="AlphaFoldDB" id="A0A6V7W979"/>
<evidence type="ECO:0000313" key="10">
    <source>
        <dbReference type="EMBL" id="CAD2183500.1"/>
    </source>
</evidence>